<dbReference type="Proteomes" id="UP000008144">
    <property type="component" value="Chromosome 7"/>
</dbReference>
<dbReference type="InParanoid" id="F6ZJ88"/>
<evidence type="ECO:0000256" key="3">
    <source>
        <dbReference type="ARBA" id="ARBA00022729"/>
    </source>
</evidence>
<feature type="binding site" evidence="7">
    <location>
        <position position="296"/>
    </location>
    <ligand>
        <name>Cu(2+)</name>
        <dbReference type="ChEBI" id="CHEBI:29036"/>
        <label>1</label>
        <note>catalytic</note>
    </ligand>
</feature>
<feature type="disulfide bond" evidence="8">
    <location>
        <begin position="276"/>
        <end position="297"/>
    </location>
</feature>
<dbReference type="Ensembl" id="ENSCINT00000015846.3">
    <property type="protein sequence ID" value="ENSCINP00000015846.3"/>
    <property type="gene ID" value="ENSCING00000007720.3"/>
</dbReference>
<evidence type="ECO:0000256" key="1">
    <source>
        <dbReference type="ARBA" id="ARBA00012689"/>
    </source>
</evidence>
<dbReference type="GO" id="GO:0005507">
    <property type="term" value="F:copper ion binding"/>
    <property type="evidence" value="ECO:0007669"/>
    <property type="project" value="InterPro"/>
</dbReference>
<dbReference type="Gene3D" id="2.60.120.310">
    <property type="entry name" value="Copper type II, ascorbate-dependent monooxygenase, N-terminal domain"/>
    <property type="match status" value="1"/>
</dbReference>
<dbReference type="InterPro" id="IPR024548">
    <property type="entry name" value="Cu2_monoox_C"/>
</dbReference>
<evidence type="ECO:0000259" key="9">
    <source>
        <dbReference type="Pfam" id="PF01082"/>
    </source>
</evidence>
<dbReference type="InterPro" id="IPR000720">
    <property type="entry name" value="PHM/PAL"/>
</dbReference>
<evidence type="ECO:0000256" key="6">
    <source>
        <dbReference type="ARBA" id="ARBA00048431"/>
    </source>
</evidence>
<keyword evidence="7" id="KW-0186">Copper</keyword>
<feature type="domain" description="Copper type II ascorbate-dependent monooxygenase C-terminal" evidence="10">
    <location>
        <begin position="183"/>
        <end position="323"/>
    </location>
</feature>
<dbReference type="EMBL" id="EAAA01002469">
    <property type="status" value="NOT_ANNOTATED_CDS"/>
    <property type="molecule type" value="Genomic_DNA"/>
</dbReference>
<dbReference type="GeneTree" id="ENSGT00940000156369"/>
<reference evidence="11" key="2">
    <citation type="journal article" date="2008" name="Genome Biol.">
        <title>Improved genome assembly and evidence-based global gene model set for the chordate Ciona intestinalis: new insight into intron and operon populations.</title>
        <authorList>
            <person name="Satou Y."/>
            <person name="Mineta K."/>
            <person name="Ogasawara M."/>
            <person name="Sasakura Y."/>
            <person name="Shoguchi E."/>
            <person name="Ueno K."/>
            <person name="Yamada L."/>
            <person name="Matsumoto J."/>
            <person name="Wasserscheid J."/>
            <person name="Dewar K."/>
            <person name="Wiley G.B."/>
            <person name="Macmil S.L."/>
            <person name="Roe B.A."/>
            <person name="Zeller R.W."/>
            <person name="Hastings K.E."/>
            <person name="Lemaire P."/>
            <person name="Lindquist E."/>
            <person name="Endo T."/>
            <person name="Hotta K."/>
            <person name="Inaba K."/>
        </authorList>
    </citation>
    <scope>NUCLEOTIDE SEQUENCE [LARGE SCALE GENOMIC DNA]</scope>
    <source>
        <strain evidence="11">wild type</strain>
    </source>
</reference>
<dbReference type="GO" id="GO:0006518">
    <property type="term" value="P:peptide metabolic process"/>
    <property type="evidence" value="ECO:0007669"/>
    <property type="project" value="InterPro"/>
</dbReference>
<reference evidence="12" key="1">
    <citation type="journal article" date="2002" name="Science">
        <title>The draft genome of Ciona intestinalis: insights into chordate and vertebrate origins.</title>
        <authorList>
            <person name="Dehal P."/>
            <person name="Satou Y."/>
            <person name="Campbell R.K."/>
            <person name="Chapman J."/>
            <person name="Degnan B."/>
            <person name="De Tomaso A."/>
            <person name="Davidson B."/>
            <person name="Di Gregorio A."/>
            <person name="Gelpke M."/>
            <person name="Goodstein D.M."/>
            <person name="Harafuji N."/>
            <person name="Hastings K.E."/>
            <person name="Ho I."/>
            <person name="Hotta K."/>
            <person name="Huang W."/>
            <person name="Kawashima T."/>
            <person name="Lemaire P."/>
            <person name="Martinez D."/>
            <person name="Meinertzhagen I.A."/>
            <person name="Necula S."/>
            <person name="Nonaka M."/>
            <person name="Putnam N."/>
            <person name="Rash S."/>
            <person name="Saiga H."/>
            <person name="Satake M."/>
            <person name="Terry A."/>
            <person name="Yamada L."/>
            <person name="Wang H.G."/>
            <person name="Awazu S."/>
            <person name="Azumi K."/>
            <person name="Boore J."/>
            <person name="Branno M."/>
            <person name="Chin-Bow S."/>
            <person name="DeSantis R."/>
            <person name="Doyle S."/>
            <person name="Francino P."/>
            <person name="Keys D.N."/>
            <person name="Haga S."/>
            <person name="Hayashi H."/>
            <person name="Hino K."/>
            <person name="Imai K.S."/>
            <person name="Inaba K."/>
            <person name="Kano S."/>
            <person name="Kobayashi K."/>
            <person name="Kobayashi M."/>
            <person name="Lee B.I."/>
            <person name="Makabe K.W."/>
            <person name="Manohar C."/>
            <person name="Matassi G."/>
            <person name="Medina M."/>
            <person name="Mochizuki Y."/>
            <person name="Mount S."/>
            <person name="Morishita T."/>
            <person name="Miura S."/>
            <person name="Nakayama A."/>
            <person name="Nishizaka S."/>
            <person name="Nomoto H."/>
            <person name="Ohta F."/>
            <person name="Oishi K."/>
            <person name="Rigoutsos I."/>
            <person name="Sano M."/>
            <person name="Sasaki A."/>
            <person name="Sasakura Y."/>
            <person name="Shoguchi E."/>
            <person name="Shin-i T."/>
            <person name="Spagnuolo A."/>
            <person name="Stainier D."/>
            <person name="Suzuki M.M."/>
            <person name="Tassy O."/>
            <person name="Takatori N."/>
            <person name="Tokuoka M."/>
            <person name="Yagi K."/>
            <person name="Yoshizaki F."/>
            <person name="Wada S."/>
            <person name="Zhang C."/>
            <person name="Hyatt P.D."/>
            <person name="Larimer F."/>
            <person name="Detter C."/>
            <person name="Doggett N."/>
            <person name="Glavina T."/>
            <person name="Hawkins T."/>
            <person name="Richardson P."/>
            <person name="Lucas S."/>
            <person name="Kohara Y."/>
            <person name="Levine M."/>
            <person name="Satoh N."/>
            <person name="Rokhsar D.S."/>
        </authorList>
    </citation>
    <scope>NUCLEOTIDE SEQUENCE [LARGE SCALE GENOMIC DNA]</scope>
</reference>
<evidence type="ECO:0000259" key="10">
    <source>
        <dbReference type="Pfam" id="PF03712"/>
    </source>
</evidence>
<dbReference type="GO" id="GO:0016020">
    <property type="term" value="C:membrane"/>
    <property type="evidence" value="ECO:0007669"/>
    <property type="project" value="InterPro"/>
</dbReference>
<feature type="domain" description="Copper type II ascorbate-dependent monooxygenase N-terminal" evidence="9">
    <location>
        <begin position="32"/>
        <end position="157"/>
    </location>
</feature>
<dbReference type="Pfam" id="PF01082">
    <property type="entry name" value="Cu2_monooxygen"/>
    <property type="match status" value="1"/>
</dbReference>
<keyword evidence="12" id="KW-1185">Reference proteome</keyword>
<evidence type="ECO:0000313" key="12">
    <source>
        <dbReference type="Proteomes" id="UP000008144"/>
    </source>
</evidence>
<evidence type="ECO:0000313" key="11">
    <source>
        <dbReference type="Ensembl" id="ENSCINP00000015846.3"/>
    </source>
</evidence>
<dbReference type="InterPro" id="IPR008977">
    <property type="entry name" value="PHM/PNGase_F_dom_sf"/>
</dbReference>
<feature type="binding site" evidence="7">
    <location>
        <position position="73"/>
    </location>
    <ligand>
        <name>Cu(2+)</name>
        <dbReference type="ChEBI" id="CHEBI:29036"/>
        <label>1</label>
        <note>catalytic</note>
    </ligand>
</feature>
<feature type="binding site" evidence="7">
    <location>
        <position position="224"/>
    </location>
    <ligand>
        <name>Cu(2+)</name>
        <dbReference type="ChEBI" id="CHEBI:29036"/>
        <label>1</label>
        <note>catalytic</note>
    </ligand>
</feature>
<keyword evidence="5" id="KW-0325">Glycoprotein</keyword>
<proteinExistence type="predicted"/>
<dbReference type="PRINTS" id="PR00790">
    <property type="entry name" value="PAMONOXGNASE"/>
</dbReference>
<feature type="binding site" evidence="7">
    <location>
        <position position="153"/>
    </location>
    <ligand>
        <name>Cu(2+)</name>
        <dbReference type="ChEBI" id="CHEBI:29036"/>
        <label>1</label>
        <note>catalytic</note>
    </ligand>
</feature>
<organism evidence="11 12">
    <name type="scientific">Ciona intestinalis</name>
    <name type="common">Transparent sea squirt</name>
    <name type="synonym">Ascidia intestinalis</name>
    <dbReference type="NCBI Taxonomy" id="7719"/>
    <lineage>
        <taxon>Eukaryota</taxon>
        <taxon>Metazoa</taxon>
        <taxon>Chordata</taxon>
        <taxon>Tunicata</taxon>
        <taxon>Ascidiacea</taxon>
        <taxon>Phlebobranchia</taxon>
        <taxon>Cionidae</taxon>
        <taxon>Ciona</taxon>
    </lineage>
</organism>
<feature type="disulfide bond" evidence="8">
    <location>
        <begin position="48"/>
        <end position="93"/>
    </location>
</feature>
<feature type="disulfide bond" evidence="8">
    <location>
        <begin position="80"/>
        <end position="112"/>
    </location>
</feature>
<dbReference type="PANTHER" id="PTHR10680">
    <property type="entry name" value="PEPTIDYL-GLYCINE ALPHA-AMIDATING MONOOXYGENASE"/>
    <property type="match status" value="1"/>
</dbReference>
<keyword evidence="4 8" id="KW-1015">Disulfide bond</keyword>
<comment type="catalytic activity">
    <reaction evidence="6">
        <text>a [peptide]-C-terminal glycine + 2 L-ascorbate + O2 = a [peptide]-C-terminal (2S)-2-hydroxyglycine + 2 monodehydro-L-ascorbate radical + H2O</text>
        <dbReference type="Rhea" id="RHEA:21452"/>
        <dbReference type="Rhea" id="RHEA-COMP:13486"/>
        <dbReference type="Rhea" id="RHEA-COMP:15321"/>
        <dbReference type="ChEBI" id="CHEBI:15377"/>
        <dbReference type="ChEBI" id="CHEBI:15379"/>
        <dbReference type="ChEBI" id="CHEBI:38290"/>
        <dbReference type="ChEBI" id="CHEBI:59513"/>
        <dbReference type="ChEBI" id="CHEBI:137000"/>
        <dbReference type="ChEBI" id="CHEBI:142768"/>
        <dbReference type="EC" id="1.14.17.3"/>
    </reaction>
</comment>
<dbReference type="GO" id="GO:0004504">
    <property type="term" value="F:peptidylglycine monooxygenase activity"/>
    <property type="evidence" value="ECO:0007669"/>
    <property type="project" value="UniProtKB-EC"/>
</dbReference>
<dbReference type="HOGENOM" id="CLU_051564_0_0_1"/>
<dbReference type="SUPFAM" id="SSF49742">
    <property type="entry name" value="PHM/PNGase F"/>
    <property type="match status" value="2"/>
</dbReference>
<accession>F6ZJ88</accession>
<dbReference type="Gene3D" id="2.60.120.230">
    <property type="match status" value="1"/>
</dbReference>
<dbReference type="PANTHER" id="PTHR10680:SF14">
    <property type="entry name" value="PEPTIDYL-GLYCINE ALPHA-AMIDATING MONOOXYGENASE"/>
    <property type="match status" value="1"/>
</dbReference>
<name>F6ZJ88_CIOIN</name>
<sequence length="341" mass="38463">YQSLALTGASVSIVKYIRSTSSSQSNERMDITVKMPHVTVPKDDTYFCTKKLIPTGNYSTPGYTPHATQSVAHHMLLYACEIPGEENVQTWYCDGMAASSSTSGSLPHGSTCNSAATLVWAWAKDAPAFKLPKGVGFPVGPSTKLRYLVLQVHVKSMAKANAGGMENVWVTAHSTPVPQPKIAGIYISASSYETIKPNKTRNWDIVCNIYKDDIEMHPFAFRTHAHKLGVEVMGYRVRNEKWSLIGHKNPQLPEAFYKVKNTHLVIKKGDWLASRCVMHNFRNRVTMTGSKHTDEMCNFYIMYWTPRTKNTQSLATKECNNGYPWVHWRNYFTTLPKLPKY</sequence>
<keyword evidence="3" id="KW-0732">Signal</keyword>
<dbReference type="Pfam" id="PF03712">
    <property type="entry name" value="Cu2_monoox_C"/>
    <property type="match status" value="1"/>
</dbReference>
<feature type="binding site" evidence="7">
    <location>
        <position position="74"/>
    </location>
    <ligand>
        <name>Cu(2+)</name>
        <dbReference type="ChEBI" id="CHEBI:29036"/>
        <label>1</label>
        <note>catalytic</note>
    </ligand>
</feature>
<reference evidence="11" key="3">
    <citation type="submission" date="2025-08" db="UniProtKB">
        <authorList>
            <consortium name="Ensembl"/>
        </authorList>
    </citation>
    <scope>IDENTIFICATION</scope>
</reference>
<evidence type="ECO:0000256" key="7">
    <source>
        <dbReference type="PIRSR" id="PIRSR600720-2"/>
    </source>
</evidence>
<evidence type="ECO:0000256" key="4">
    <source>
        <dbReference type="ARBA" id="ARBA00023157"/>
    </source>
</evidence>
<dbReference type="FunFam" id="2.60.120.310:FF:000012">
    <property type="entry name" value="probable peptidylglycine alpha-hydroxylating monooxygenase 1"/>
    <property type="match status" value="1"/>
</dbReference>
<reference evidence="11" key="4">
    <citation type="submission" date="2025-09" db="UniProtKB">
        <authorList>
            <consortium name="Ensembl"/>
        </authorList>
    </citation>
    <scope>IDENTIFICATION</scope>
</reference>
<feature type="binding site" evidence="7">
    <location>
        <position position="226"/>
    </location>
    <ligand>
        <name>Cu(2+)</name>
        <dbReference type="ChEBI" id="CHEBI:29036"/>
        <label>1</label>
        <note>catalytic</note>
    </ligand>
</feature>
<dbReference type="AlphaFoldDB" id="F6ZJ88"/>
<keyword evidence="2 7" id="KW-0479">Metal-binding</keyword>
<dbReference type="InterPro" id="IPR014784">
    <property type="entry name" value="Cu2_ascorb_mOase-like_C"/>
</dbReference>
<dbReference type="OMA" id="PELYLCT"/>
<dbReference type="InterPro" id="IPR036939">
    <property type="entry name" value="Cu2_ascorb_mOase_N_sf"/>
</dbReference>
<evidence type="ECO:0000256" key="5">
    <source>
        <dbReference type="ARBA" id="ARBA00023180"/>
    </source>
</evidence>
<dbReference type="EC" id="1.14.17.3" evidence="1"/>
<evidence type="ECO:0000256" key="8">
    <source>
        <dbReference type="PIRSR" id="PIRSR600720-3"/>
    </source>
</evidence>
<evidence type="ECO:0000256" key="2">
    <source>
        <dbReference type="ARBA" id="ARBA00022723"/>
    </source>
</evidence>
<dbReference type="InterPro" id="IPR000323">
    <property type="entry name" value="Cu2_ascorb_mOase_N"/>
</dbReference>
<comment type="cofactor">
    <cofactor evidence="7">
        <name>Cu(2+)</name>
        <dbReference type="ChEBI" id="CHEBI:29036"/>
    </cofactor>
    <text evidence="7">Binds 2 Cu(2+) ions per subunit.</text>
</comment>
<protein>
    <recommendedName>
        <fullName evidence="1">peptidylglycine monooxygenase</fullName>
        <ecNumber evidence="1">1.14.17.3</ecNumber>
    </recommendedName>
</protein>